<evidence type="ECO:0000313" key="1">
    <source>
        <dbReference type="EMBL" id="EOA97793.1"/>
    </source>
</evidence>
<dbReference type="Proteomes" id="UP000296049">
    <property type="component" value="Unassembled WGS sequence"/>
</dbReference>
<proteinExistence type="predicted"/>
<accession>R0KWW9</accession>
<evidence type="ECO:0000313" key="2">
    <source>
        <dbReference type="Proteomes" id="UP000296049"/>
    </source>
</evidence>
<keyword evidence="2" id="KW-1185">Reference proteome</keyword>
<sequence length="224" mass="24575">MGLFLVNSYHDRSLRERQEEKEKEEKEELKLPAVQCSVLWPVSMVTLRTGGNEPVPRGAALPAGSKGSSLQNYADRSRITSLMCALAWQITTDTLCKGIAFPRPPTALEVSMEGSSGRASVVAGGEVGVNSRSPPVQERRTCGELLKMEAVRVRHWKLKWHCTVPVNSVMAFRGWKLKTGGLTIQLKCKKTKSKHLQGFVVCRLSEAFGWGDARGAEHGLLSGS</sequence>
<protein>
    <submittedName>
        <fullName evidence="1">Uncharacterized protein</fullName>
    </submittedName>
</protein>
<organism evidence="1 2">
    <name type="scientific">Anas platyrhynchos</name>
    <name type="common">Mallard</name>
    <name type="synonym">Anas boschas</name>
    <dbReference type="NCBI Taxonomy" id="8839"/>
    <lineage>
        <taxon>Eukaryota</taxon>
        <taxon>Metazoa</taxon>
        <taxon>Chordata</taxon>
        <taxon>Craniata</taxon>
        <taxon>Vertebrata</taxon>
        <taxon>Euteleostomi</taxon>
        <taxon>Archelosauria</taxon>
        <taxon>Archosauria</taxon>
        <taxon>Dinosauria</taxon>
        <taxon>Saurischia</taxon>
        <taxon>Theropoda</taxon>
        <taxon>Coelurosauria</taxon>
        <taxon>Aves</taxon>
        <taxon>Neognathae</taxon>
        <taxon>Galloanserae</taxon>
        <taxon>Anseriformes</taxon>
        <taxon>Anatidae</taxon>
        <taxon>Anatinae</taxon>
        <taxon>Anas</taxon>
    </lineage>
</organism>
<reference evidence="2" key="1">
    <citation type="journal article" date="2013" name="Nat. Genet.">
        <title>The duck genome and transcriptome provide insight into an avian influenza virus reservoir species.</title>
        <authorList>
            <person name="Huang Y."/>
            <person name="Li Y."/>
            <person name="Burt D.W."/>
            <person name="Chen H."/>
            <person name="Zhang Y."/>
            <person name="Qian W."/>
            <person name="Kim H."/>
            <person name="Gan S."/>
            <person name="Zhao Y."/>
            <person name="Li J."/>
            <person name="Yi K."/>
            <person name="Feng H."/>
            <person name="Zhu P."/>
            <person name="Li B."/>
            <person name="Liu Q."/>
            <person name="Fairley S."/>
            <person name="Magor K.E."/>
            <person name="Du Z."/>
            <person name="Hu X."/>
            <person name="Goodman L."/>
            <person name="Tafer H."/>
            <person name="Vignal A."/>
            <person name="Lee T."/>
            <person name="Kim K.W."/>
            <person name="Sheng Z."/>
            <person name="An Y."/>
            <person name="Searle S."/>
            <person name="Herrero J."/>
            <person name="Groenen M.A."/>
            <person name="Crooijmans R.P."/>
            <person name="Faraut T."/>
            <person name="Cai Q."/>
            <person name="Webster R.G."/>
            <person name="Aldridge J.R."/>
            <person name="Warren W.C."/>
            <person name="Bartschat S."/>
            <person name="Kehr S."/>
            <person name="Marz M."/>
            <person name="Stadler P.F."/>
            <person name="Smith J."/>
            <person name="Kraus R.H."/>
            <person name="Zhao Y."/>
            <person name="Ren L."/>
            <person name="Fei J."/>
            <person name="Morisson M."/>
            <person name="Kaiser P."/>
            <person name="Griffin D.K."/>
            <person name="Rao M."/>
            <person name="Pitel F."/>
            <person name="Wang J."/>
            <person name="Li N."/>
        </authorList>
    </citation>
    <scope>NUCLEOTIDE SEQUENCE [LARGE SCALE GENOMIC DNA]</scope>
</reference>
<dbReference type="AlphaFoldDB" id="R0KWW9"/>
<name>R0KWW9_ANAPL</name>
<gene>
    <name evidence="1" type="ORF">Anapl_07971</name>
</gene>
<dbReference type="EMBL" id="KB743609">
    <property type="protein sequence ID" value="EOA97793.1"/>
    <property type="molecule type" value="Genomic_DNA"/>
</dbReference>